<reference evidence="1" key="4">
    <citation type="submission" date="2019-03" db="UniProtKB">
        <authorList>
            <consortium name="EnsemblPlants"/>
        </authorList>
    </citation>
    <scope>IDENTIFICATION</scope>
</reference>
<dbReference type="Gramene" id="AET1Gv20114600.2">
    <property type="protein sequence ID" value="AET1Gv20114600.2"/>
    <property type="gene ID" value="AET1Gv20114600"/>
</dbReference>
<name>A0A452XQP7_AEGTS</name>
<sequence length="79" mass="9003">MKSAAEPHVLQVFHMNKNYILFVCGTNAFPDLSRPSCLLILISFYADESTSVLRKAEGEYQGHRSLMMRTHGLLTTMQR</sequence>
<reference evidence="1" key="5">
    <citation type="journal article" date="2021" name="G3 (Bethesda)">
        <title>Aegilops tauschii genome assembly Aet v5.0 features greater sequence contiguity and improved annotation.</title>
        <authorList>
            <person name="Wang L."/>
            <person name="Zhu T."/>
            <person name="Rodriguez J.C."/>
            <person name="Deal K.R."/>
            <person name="Dubcovsky J."/>
            <person name="McGuire P.E."/>
            <person name="Lux T."/>
            <person name="Spannagl M."/>
            <person name="Mayer K.F.X."/>
            <person name="Baldrich P."/>
            <person name="Meyers B.C."/>
            <person name="Huo N."/>
            <person name="Gu Y.Q."/>
            <person name="Zhou H."/>
            <person name="Devos K.M."/>
            <person name="Bennetzen J.L."/>
            <person name="Unver T."/>
            <person name="Budak H."/>
            <person name="Gulick P.J."/>
            <person name="Galiba G."/>
            <person name="Kalapos B."/>
            <person name="Nelson D.R."/>
            <person name="Li P."/>
            <person name="You F.M."/>
            <person name="Luo M.C."/>
            <person name="Dvorak J."/>
        </authorList>
    </citation>
    <scope>NUCLEOTIDE SEQUENCE [LARGE SCALE GENOMIC DNA]</scope>
    <source>
        <strain evidence="1">cv. AL8/78</strain>
    </source>
</reference>
<dbReference type="EnsemblPlants" id="AET1Gv20114600.2">
    <property type="protein sequence ID" value="AET1Gv20114600.2"/>
    <property type="gene ID" value="AET1Gv20114600"/>
</dbReference>
<proteinExistence type="predicted"/>
<dbReference type="Proteomes" id="UP000015105">
    <property type="component" value="Chromosome 1D"/>
</dbReference>
<evidence type="ECO:0000313" key="1">
    <source>
        <dbReference type="EnsemblPlants" id="AET1Gv20114600.2"/>
    </source>
</evidence>
<protein>
    <submittedName>
        <fullName evidence="1">Uncharacterized protein</fullName>
    </submittedName>
</protein>
<accession>A0A452XQP7</accession>
<reference evidence="2" key="2">
    <citation type="journal article" date="2017" name="Nat. Plants">
        <title>The Aegilops tauschii genome reveals multiple impacts of transposons.</title>
        <authorList>
            <person name="Zhao G."/>
            <person name="Zou C."/>
            <person name="Li K."/>
            <person name="Wang K."/>
            <person name="Li T."/>
            <person name="Gao L."/>
            <person name="Zhang X."/>
            <person name="Wang H."/>
            <person name="Yang Z."/>
            <person name="Liu X."/>
            <person name="Jiang W."/>
            <person name="Mao L."/>
            <person name="Kong X."/>
            <person name="Jiao Y."/>
            <person name="Jia J."/>
        </authorList>
    </citation>
    <scope>NUCLEOTIDE SEQUENCE [LARGE SCALE GENOMIC DNA]</scope>
    <source>
        <strain evidence="2">cv. AL8/78</strain>
    </source>
</reference>
<evidence type="ECO:0000313" key="2">
    <source>
        <dbReference type="Proteomes" id="UP000015105"/>
    </source>
</evidence>
<reference evidence="2" key="1">
    <citation type="journal article" date="2014" name="Science">
        <title>Ancient hybridizations among the ancestral genomes of bread wheat.</title>
        <authorList>
            <consortium name="International Wheat Genome Sequencing Consortium,"/>
            <person name="Marcussen T."/>
            <person name="Sandve S.R."/>
            <person name="Heier L."/>
            <person name="Spannagl M."/>
            <person name="Pfeifer M."/>
            <person name="Jakobsen K.S."/>
            <person name="Wulff B.B."/>
            <person name="Steuernagel B."/>
            <person name="Mayer K.F."/>
            <person name="Olsen O.A."/>
        </authorList>
    </citation>
    <scope>NUCLEOTIDE SEQUENCE [LARGE SCALE GENOMIC DNA]</scope>
    <source>
        <strain evidence="2">cv. AL8/78</strain>
    </source>
</reference>
<keyword evidence="2" id="KW-1185">Reference proteome</keyword>
<dbReference type="AlphaFoldDB" id="A0A452XQP7"/>
<organism evidence="1 2">
    <name type="scientific">Aegilops tauschii subsp. strangulata</name>
    <name type="common">Goatgrass</name>
    <dbReference type="NCBI Taxonomy" id="200361"/>
    <lineage>
        <taxon>Eukaryota</taxon>
        <taxon>Viridiplantae</taxon>
        <taxon>Streptophyta</taxon>
        <taxon>Embryophyta</taxon>
        <taxon>Tracheophyta</taxon>
        <taxon>Spermatophyta</taxon>
        <taxon>Magnoliopsida</taxon>
        <taxon>Liliopsida</taxon>
        <taxon>Poales</taxon>
        <taxon>Poaceae</taxon>
        <taxon>BOP clade</taxon>
        <taxon>Pooideae</taxon>
        <taxon>Triticodae</taxon>
        <taxon>Triticeae</taxon>
        <taxon>Triticinae</taxon>
        <taxon>Aegilops</taxon>
    </lineage>
</organism>
<reference evidence="1" key="3">
    <citation type="journal article" date="2017" name="Nature">
        <title>Genome sequence of the progenitor of the wheat D genome Aegilops tauschii.</title>
        <authorList>
            <person name="Luo M.C."/>
            <person name="Gu Y.Q."/>
            <person name="Puiu D."/>
            <person name="Wang H."/>
            <person name="Twardziok S.O."/>
            <person name="Deal K.R."/>
            <person name="Huo N."/>
            <person name="Zhu T."/>
            <person name="Wang L."/>
            <person name="Wang Y."/>
            <person name="McGuire P.E."/>
            <person name="Liu S."/>
            <person name="Long H."/>
            <person name="Ramasamy R.K."/>
            <person name="Rodriguez J.C."/>
            <person name="Van S.L."/>
            <person name="Yuan L."/>
            <person name="Wang Z."/>
            <person name="Xia Z."/>
            <person name="Xiao L."/>
            <person name="Anderson O.D."/>
            <person name="Ouyang S."/>
            <person name="Liang Y."/>
            <person name="Zimin A.V."/>
            <person name="Pertea G."/>
            <person name="Qi P."/>
            <person name="Bennetzen J.L."/>
            <person name="Dai X."/>
            <person name="Dawson M.W."/>
            <person name="Muller H.G."/>
            <person name="Kugler K."/>
            <person name="Rivarola-Duarte L."/>
            <person name="Spannagl M."/>
            <person name="Mayer K.F.X."/>
            <person name="Lu F.H."/>
            <person name="Bevan M.W."/>
            <person name="Leroy P."/>
            <person name="Li P."/>
            <person name="You F.M."/>
            <person name="Sun Q."/>
            <person name="Liu Z."/>
            <person name="Lyons E."/>
            <person name="Wicker T."/>
            <person name="Salzberg S.L."/>
            <person name="Devos K.M."/>
            <person name="Dvorak J."/>
        </authorList>
    </citation>
    <scope>NUCLEOTIDE SEQUENCE [LARGE SCALE GENOMIC DNA]</scope>
    <source>
        <strain evidence="1">cv. AL8/78</strain>
    </source>
</reference>